<feature type="transmembrane region" description="Helical" evidence="1">
    <location>
        <begin position="91"/>
        <end position="111"/>
    </location>
</feature>
<reference evidence="3 4" key="1">
    <citation type="submission" date="2012-05" db="EMBL/GenBank/DDBJ databases">
        <authorList>
            <person name="Weinstock G."/>
            <person name="Sodergren E."/>
            <person name="Lobos E.A."/>
            <person name="Fulton L."/>
            <person name="Fulton R."/>
            <person name="Courtney L."/>
            <person name="Fronick C."/>
            <person name="O'Laughlin M."/>
            <person name="Godfrey J."/>
            <person name="Wilson R.M."/>
            <person name="Miner T."/>
            <person name="Farmer C."/>
            <person name="Delehaunty K."/>
            <person name="Cordes M."/>
            <person name="Minx P."/>
            <person name="Tomlinson C."/>
            <person name="Chen J."/>
            <person name="Wollam A."/>
            <person name="Pepin K.H."/>
            <person name="Bhonagiri V."/>
            <person name="Zhang X."/>
            <person name="Suruliraj S."/>
            <person name="Warren W."/>
            <person name="Mitreva M."/>
            <person name="Mardis E.R."/>
            <person name="Wilson R.K."/>
        </authorList>
    </citation>
    <scope>NUCLEOTIDE SEQUENCE [LARGE SCALE GENOMIC DNA]</scope>
    <source>
        <strain evidence="3 4">F0235</strain>
    </source>
</reference>
<sequence>MWGACVVFFGVWASLLVGWDVCFSRLPNVLTYTGFAVAIVVAVAAGDPLAILGGVAWSALYIASGYISGGVGGGDVKLAASLGILAAMCGWRGWLVAVGGASLSTVVLLLITRRHAMPHGPGMIGATALVVLWHHYAGVM</sequence>
<keyword evidence="1" id="KW-0472">Membrane</keyword>
<dbReference type="EMBL" id="AMEM01000018">
    <property type="protein sequence ID" value="EKX90066.1"/>
    <property type="molecule type" value="Genomic_DNA"/>
</dbReference>
<dbReference type="OrthoDB" id="4428077at2"/>
<name>L1MGK7_9CORY</name>
<dbReference type="GO" id="GO:0016020">
    <property type="term" value="C:membrane"/>
    <property type="evidence" value="ECO:0007669"/>
    <property type="project" value="InterPro"/>
</dbReference>
<feature type="domain" description="Prepilin type IV endopeptidase peptidase" evidence="2">
    <location>
        <begin position="8"/>
        <end position="109"/>
    </location>
</feature>
<evidence type="ECO:0000259" key="2">
    <source>
        <dbReference type="Pfam" id="PF01478"/>
    </source>
</evidence>
<dbReference type="Pfam" id="PF01478">
    <property type="entry name" value="Peptidase_A24"/>
    <property type="match status" value="1"/>
</dbReference>
<organism evidence="3 4">
    <name type="scientific">Corynebacterium durum F0235</name>
    <dbReference type="NCBI Taxonomy" id="1035195"/>
    <lineage>
        <taxon>Bacteria</taxon>
        <taxon>Bacillati</taxon>
        <taxon>Actinomycetota</taxon>
        <taxon>Actinomycetes</taxon>
        <taxon>Mycobacteriales</taxon>
        <taxon>Corynebacteriaceae</taxon>
        <taxon>Corynebacterium</taxon>
    </lineage>
</organism>
<evidence type="ECO:0000256" key="1">
    <source>
        <dbReference type="SAM" id="Phobius"/>
    </source>
</evidence>
<evidence type="ECO:0000313" key="4">
    <source>
        <dbReference type="Proteomes" id="UP000010445"/>
    </source>
</evidence>
<dbReference type="STRING" id="1035195.HMPREF9997_01274"/>
<proteinExistence type="predicted"/>
<keyword evidence="4" id="KW-1185">Reference proteome</keyword>
<dbReference type="GO" id="GO:0004190">
    <property type="term" value="F:aspartic-type endopeptidase activity"/>
    <property type="evidence" value="ECO:0007669"/>
    <property type="project" value="InterPro"/>
</dbReference>
<dbReference type="HOGENOM" id="CLU_057101_11_1_11"/>
<protein>
    <recommendedName>
        <fullName evidence="2">Prepilin type IV endopeptidase peptidase domain-containing protein</fullName>
    </recommendedName>
</protein>
<keyword evidence="1" id="KW-1133">Transmembrane helix</keyword>
<dbReference type="RefSeq" id="WP_006063510.1">
    <property type="nucleotide sequence ID" value="NZ_KB290831.1"/>
</dbReference>
<gene>
    <name evidence="3" type="ORF">HMPREF9997_01274</name>
</gene>
<accession>L1MGK7</accession>
<dbReference type="eggNOG" id="COG1989">
    <property type="taxonomic scope" value="Bacteria"/>
</dbReference>
<evidence type="ECO:0000313" key="3">
    <source>
        <dbReference type="EMBL" id="EKX90066.1"/>
    </source>
</evidence>
<feature type="transmembrane region" description="Helical" evidence="1">
    <location>
        <begin position="52"/>
        <end position="71"/>
    </location>
</feature>
<dbReference type="PATRIC" id="fig|1035195.3.peg.1145"/>
<feature type="transmembrane region" description="Helical" evidence="1">
    <location>
        <begin position="28"/>
        <end position="45"/>
    </location>
</feature>
<dbReference type="Proteomes" id="UP000010445">
    <property type="component" value="Unassembled WGS sequence"/>
</dbReference>
<dbReference type="InterPro" id="IPR000045">
    <property type="entry name" value="Prepilin_IV_endopep_pep"/>
</dbReference>
<feature type="transmembrane region" description="Helical" evidence="1">
    <location>
        <begin position="123"/>
        <end position="139"/>
    </location>
</feature>
<dbReference type="Gene3D" id="1.20.120.1220">
    <property type="match status" value="1"/>
</dbReference>
<comment type="caution">
    <text evidence="3">The sequence shown here is derived from an EMBL/GenBank/DDBJ whole genome shotgun (WGS) entry which is preliminary data.</text>
</comment>
<dbReference type="AlphaFoldDB" id="L1MGK7"/>
<keyword evidence="1" id="KW-0812">Transmembrane</keyword>